<dbReference type="InterPro" id="IPR027417">
    <property type="entry name" value="P-loop_NTPase"/>
</dbReference>
<dbReference type="Proteomes" id="UP000008385">
    <property type="component" value="Chromosome"/>
</dbReference>
<evidence type="ECO:0000259" key="1">
    <source>
        <dbReference type="SMART" id="SM00382"/>
    </source>
</evidence>
<feature type="domain" description="AAA+ ATPase" evidence="1">
    <location>
        <begin position="37"/>
        <end position="494"/>
    </location>
</feature>
<sequence>MNEDASRVSEAGGRNSLVQHFSIQGLFGYRSVSLDSEYAATILIAPNGAGKTTMLGALDAFLRCQFGRLAELDFKRIECRIRGVERPLVLEKADLDEYLRTVGENTEILRVAKVHDLDPADLLFFVLWDFPVLRNRMDFHQQPVFQKIYHHTSYTYDSALSLFRKLSELTNVAFSPIEQLRKEISSAMSDIEVVYLPTYRRIELSLPETDDPRSARRPTSVQAKLGLSRRGLHAGDIQFGLSDISARLRQLNQEIMFESNQKYAEISANIIDDLISGSFEEQVPSLEERPSREDLNVFFERMKSARGMVYGPYPINIPDLDRIYSGNVPPNSVKFLTYFLGKLNNVIQKTRETERVVESFVESCNRYLSAQDPSAGVPEAGGHSDDKVLKLDRASLDVSVRRRRGKNEIPLDALSSGEKQMISLFSRLYLYPKEKLVLIDEPELSLSIDWQRKILPDIVNATLCRQVVAITHSPFIFDNDLDAFARPLHLTISDQVASTEDPA</sequence>
<dbReference type="eggNOG" id="COG1131">
    <property type="taxonomic scope" value="Bacteria"/>
</dbReference>
<dbReference type="RefSeq" id="WP_013902660.1">
    <property type="nucleotide sequence ID" value="NC_015677.1"/>
</dbReference>
<organism evidence="2 3">
    <name type="scientific">Ramlibacter tataouinensis (strain ATCC BAA-407 / DSM 14655 / LMG 21543 / TTB310)</name>
    <dbReference type="NCBI Taxonomy" id="365046"/>
    <lineage>
        <taxon>Bacteria</taxon>
        <taxon>Pseudomonadati</taxon>
        <taxon>Pseudomonadota</taxon>
        <taxon>Betaproteobacteria</taxon>
        <taxon>Burkholderiales</taxon>
        <taxon>Comamonadaceae</taxon>
        <taxon>Ramlibacter</taxon>
    </lineage>
</organism>
<name>F5XYR2_RAMTT</name>
<dbReference type="HOGENOM" id="CLU_033692_0_0_4"/>
<dbReference type="InterPro" id="IPR051396">
    <property type="entry name" value="Bact_Antivir_Def_Nuclease"/>
</dbReference>
<dbReference type="InterPro" id="IPR003959">
    <property type="entry name" value="ATPase_AAA_core"/>
</dbReference>
<dbReference type="InterPro" id="IPR003593">
    <property type="entry name" value="AAA+_ATPase"/>
</dbReference>
<dbReference type="KEGG" id="rta:Rta_33170"/>
<dbReference type="Gene3D" id="3.40.50.300">
    <property type="entry name" value="P-loop containing nucleotide triphosphate hydrolases"/>
    <property type="match status" value="1"/>
</dbReference>
<gene>
    <name evidence="2" type="ordered locus">Rta_33170</name>
</gene>
<dbReference type="OrthoDB" id="5468457at2"/>
<dbReference type="PANTHER" id="PTHR43581:SF2">
    <property type="entry name" value="EXCINUCLEASE ATPASE SUBUNIT"/>
    <property type="match status" value="1"/>
</dbReference>
<keyword evidence="3" id="KW-1185">Reference proteome</keyword>
<dbReference type="CDD" id="cd00267">
    <property type="entry name" value="ABC_ATPase"/>
    <property type="match status" value="1"/>
</dbReference>
<dbReference type="SUPFAM" id="SSF52540">
    <property type="entry name" value="P-loop containing nucleoside triphosphate hydrolases"/>
    <property type="match status" value="1"/>
</dbReference>
<accession>F5XYR2</accession>
<dbReference type="EMBL" id="CP000245">
    <property type="protein sequence ID" value="AEG94429.1"/>
    <property type="molecule type" value="Genomic_DNA"/>
</dbReference>
<dbReference type="PANTHER" id="PTHR43581">
    <property type="entry name" value="ATP/GTP PHOSPHATASE"/>
    <property type="match status" value="1"/>
</dbReference>
<evidence type="ECO:0000313" key="3">
    <source>
        <dbReference type="Proteomes" id="UP000008385"/>
    </source>
</evidence>
<dbReference type="PATRIC" id="fig|365046.3.peg.3392"/>
<dbReference type="eggNOG" id="COG3950">
    <property type="taxonomic scope" value="Bacteria"/>
</dbReference>
<dbReference type="AlphaFoldDB" id="F5XYR2"/>
<dbReference type="Pfam" id="PF13304">
    <property type="entry name" value="AAA_21"/>
    <property type="match status" value="1"/>
</dbReference>
<dbReference type="GO" id="GO:0005524">
    <property type="term" value="F:ATP binding"/>
    <property type="evidence" value="ECO:0007669"/>
    <property type="project" value="InterPro"/>
</dbReference>
<reference evidence="2 3" key="2">
    <citation type="journal article" date="2011" name="PLoS ONE">
        <title>The Cyst-Dividing Bacterium Ramlibacter tataouinensis TTB310 Genome Reveals a Well-Stocked Toolbox for Adaptation to a Desert Environment.</title>
        <authorList>
            <person name="De Luca G."/>
            <person name="Barakat M."/>
            <person name="Ortet P."/>
            <person name="Fochesato S."/>
            <person name="Jourlin-Castelli C."/>
            <person name="Ansaldi M."/>
            <person name="Py B."/>
            <person name="Fichant G."/>
            <person name="Coutinho P.M."/>
            <person name="Voulhoux R."/>
            <person name="Bastien O."/>
            <person name="Marechal E."/>
            <person name="Henrissat B."/>
            <person name="Quentin Y."/>
            <person name="Noirot P."/>
            <person name="Filloux A."/>
            <person name="Mejean V."/>
            <person name="Dubow M.S."/>
            <person name="Barras F."/>
            <person name="Barbe V."/>
            <person name="Weissenbach J."/>
            <person name="Mihalcescu I."/>
            <person name="Vermeglio A."/>
            <person name="Achouak W."/>
            <person name="Heulin T."/>
        </authorList>
    </citation>
    <scope>NUCLEOTIDE SEQUENCE [LARGE SCALE GENOMIC DNA]</scope>
    <source>
        <strain evidence="3">ATCC BAA-407 / DSM 14655 / LMG 21543 / TTB310</strain>
    </source>
</reference>
<dbReference type="GO" id="GO:0016887">
    <property type="term" value="F:ATP hydrolysis activity"/>
    <property type="evidence" value="ECO:0007669"/>
    <property type="project" value="InterPro"/>
</dbReference>
<evidence type="ECO:0000313" key="2">
    <source>
        <dbReference type="EMBL" id="AEG94429.1"/>
    </source>
</evidence>
<protein>
    <recommendedName>
        <fullName evidence="1">AAA+ ATPase domain-containing protein</fullName>
    </recommendedName>
</protein>
<proteinExistence type="predicted"/>
<reference evidence="3" key="1">
    <citation type="submission" date="2006-01" db="EMBL/GenBank/DDBJ databases">
        <title>Genome of the cyst-dividing bacterium Ramlibacter tataouinensis.</title>
        <authorList>
            <person name="Barakat M."/>
            <person name="Ortet P."/>
            <person name="De Luca G."/>
            <person name="Jourlin-Castelli C."/>
            <person name="Ansaldi M."/>
            <person name="Py B."/>
            <person name="Fichant G."/>
            <person name="Coutinho P."/>
            <person name="Voulhoux R."/>
            <person name="Bastien O."/>
            <person name="Roy S."/>
            <person name="Marechal E."/>
            <person name="Henrissat B."/>
            <person name="Quentin Y."/>
            <person name="Noirot P."/>
            <person name="Filloux A."/>
            <person name="Mejean V."/>
            <person name="DuBow M."/>
            <person name="Barras F."/>
            <person name="Heulin T."/>
        </authorList>
    </citation>
    <scope>NUCLEOTIDE SEQUENCE [LARGE SCALE GENOMIC DNA]</scope>
    <source>
        <strain evidence="3">ATCC BAA-407 / DSM 14655 / LMG 21543 / TTB310</strain>
    </source>
</reference>
<dbReference type="SMART" id="SM00382">
    <property type="entry name" value="AAA"/>
    <property type="match status" value="1"/>
</dbReference>